<dbReference type="EMBL" id="CP034298">
    <property type="protein sequence ID" value="QHH09440.1"/>
    <property type="molecule type" value="Genomic_DNA"/>
</dbReference>
<sequence>MLYWGLTYEQFNEQPLALIYRLFLLNQIKPFLPSNSWIQAGTIAAATYNSMAGRKGKALGYDDIFPFMREDNAGDIREGHDEASQQALHQKLNAMFG</sequence>
<name>A0AAX1FP56_VIBPH</name>
<reference evidence="1 2" key="1">
    <citation type="submission" date="2018-12" db="EMBL/GenBank/DDBJ databases">
        <title>Genomic insights into the evolutionary origins and pathogenicity of five Vibrio parahaemolyticus strains isolated from the shrimp with acute hepatopancreatic necrosis disease (AHPND).</title>
        <authorList>
            <person name="Yang Q."/>
            <person name="Dong X."/>
            <person name="Xie G."/>
            <person name="Fu S."/>
            <person name="Zou P."/>
            <person name="Sun J."/>
            <person name="Wang Y."/>
            <person name="Huang J."/>
        </authorList>
    </citation>
    <scope>NUCLEOTIDE SEQUENCE [LARGE SCALE GENOMIC DNA]</scope>
    <source>
        <strain evidence="1 2">20160303005-1</strain>
    </source>
</reference>
<dbReference type="Proteomes" id="UP000464718">
    <property type="component" value="Chromosome i"/>
</dbReference>
<dbReference type="RefSeq" id="WP_005490199.1">
    <property type="nucleotide sequence ID" value="NZ_CP010883.1"/>
</dbReference>
<dbReference type="AlphaFoldDB" id="A0AAX1FP56"/>
<gene>
    <name evidence="1" type="ORF">EHC69_08635</name>
</gene>
<organism evidence="1 2">
    <name type="scientific">Vibrio parahaemolyticus</name>
    <dbReference type="NCBI Taxonomy" id="670"/>
    <lineage>
        <taxon>Bacteria</taxon>
        <taxon>Pseudomonadati</taxon>
        <taxon>Pseudomonadota</taxon>
        <taxon>Gammaproteobacteria</taxon>
        <taxon>Vibrionales</taxon>
        <taxon>Vibrionaceae</taxon>
        <taxon>Vibrio</taxon>
    </lineage>
</organism>
<evidence type="ECO:0000313" key="2">
    <source>
        <dbReference type="Proteomes" id="UP000464718"/>
    </source>
</evidence>
<evidence type="ECO:0008006" key="3">
    <source>
        <dbReference type="Google" id="ProtNLM"/>
    </source>
</evidence>
<evidence type="ECO:0000313" key="1">
    <source>
        <dbReference type="EMBL" id="QHH09440.1"/>
    </source>
</evidence>
<accession>A0AAX1FP56</accession>
<protein>
    <recommendedName>
        <fullName evidence="3">Phage portal protein</fullName>
    </recommendedName>
</protein>
<proteinExistence type="predicted"/>